<evidence type="ECO:0000256" key="1">
    <source>
        <dbReference type="SAM" id="MobiDB-lite"/>
    </source>
</evidence>
<dbReference type="AlphaFoldDB" id="A0A6L2Q2B0"/>
<proteinExistence type="predicted"/>
<feature type="non-terminal residue" evidence="2">
    <location>
        <position position="1"/>
    </location>
</feature>
<dbReference type="Proteomes" id="UP000502823">
    <property type="component" value="Unassembled WGS sequence"/>
</dbReference>
<name>A0A6L2Q2B0_COPFO</name>
<reference evidence="3" key="1">
    <citation type="submission" date="2020-01" db="EMBL/GenBank/DDBJ databases">
        <title>Draft genome sequence of the Termite Coptotermes fromosanus.</title>
        <authorList>
            <person name="Itakura S."/>
            <person name="Yosikawa Y."/>
            <person name="Umezawa K."/>
        </authorList>
    </citation>
    <scope>NUCLEOTIDE SEQUENCE [LARGE SCALE GENOMIC DNA]</scope>
</reference>
<dbReference type="EMBL" id="BLKM01000589">
    <property type="protein sequence ID" value="GFG36027.1"/>
    <property type="molecule type" value="Genomic_DNA"/>
</dbReference>
<organism evidence="2 3">
    <name type="scientific">Coptotermes formosanus</name>
    <name type="common">Formosan subterranean termite</name>
    <dbReference type="NCBI Taxonomy" id="36987"/>
    <lineage>
        <taxon>Eukaryota</taxon>
        <taxon>Metazoa</taxon>
        <taxon>Ecdysozoa</taxon>
        <taxon>Arthropoda</taxon>
        <taxon>Hexapoda</taxon>
        <taxon>Insecta</taxon>
        <taxon>Pterygota</taxon>
        <taxon>Neoptera</taxon>
        <taxon>Polyneoptera</taxon>
        <taxon>Dictyoptera</taxon>
        <taxon>Blattodea</taxon>
        <taxon>Blattoidea</taxon>
        <taxon>Termitoidae</taxon>
        <taxon>Rhinotermitidae</taxon>
        <taxon>Coptotermes</taxon>
    </lineage>
</organism>
<dbReference type="OrthoDB" id="7687051at2759"/>
<sequence>QAFKTQRGLSQHERLVHPVVRNEKRENAATERPARVQAKGFGKIWRKEEIESMIRLERSLYRHPQIAKQMMAHIPGKTAKQIRDKRKEPSYKSLVEAYNSSCGVSTSRSADPIITETSSSESESDAPQQVARLYIAGTDDEGDNTEREENSRQQSSPTTTSEERALGRGGPADTRHRSASEPPTGKGISPGRGPEAGCMLWGDGPPSPDRSVKGSGSRPDHADLTITISSGSESEIDTSQIERPNSPETGVGEQTDGVEGPPQPASLSPATDERARGRADMADYYQDHKGDEEPQVDGVEANNQDNTTKWRTEIIRQALAESRDSTALSHKYRDLHSRMISNLAAMSENGDLITQALIDDIYAEVIAHIKPKRSMRAKKRKRTRESKTQAGCKRKRNKYIYARTQELFRKNPSLLAKYMREGIPWLDEQDSRSPKVEEVKSFYTPLWGTQPEITIPFAVSESDQKALEVCEVFQTITAQDITERIKRMRKSTVPGPDGIERKHISSLDMREIMRIVFNIILEDAQTLLQHTESFLCQLGMRIAAEKCATFHIKRTKDSWYVANPDLQLTTGDKMPSSSADSSLNYLGGNISPWYGLQYKDLTDQLKSTLERCRMAHLEPHQKLFLTNSNIIPHFLHKTVLATPSITTIRAMDQAVRNHTKGILHLPMSTPNGLLYCSKRDGGLGIPQLEVLASTTALKQGITLLNTLEPTIHALLHKTKLEQRLQSIAKAIRLQWPIQNYRAIDAYKRRQKKDELKSWGQLQSKGRGVASFSEDRVGNAWLYNPCLLKPSRFITALKMRSGTTSDKVTMNKVVPQTNVKCRKCRVCNETLAHILGQCVYTKAQRIKRHDEIRDFVSKRVANMSEKAQIIEEASIPTPTGSNLKPDLVVVSRGRVHVVDVTVRHEDVGYLEEGFKSKVEKYTPLLENLAIQLQVERGSVLPIVVGTRGAMPKSTEQSLREINITERGSLITISLIALRHSIELYHTFMDYNALDAYIQTTLVVEKLLQRLLPDLIFIYLRFYTYYIY</sequence>
<evidence type="ECO:0000313" key="3">
    <source>
        <dbReference type="Proteomes" id="UP000502823"/>
    </source>
</evidence>
<accession>A0A6L2Q2B0</accession>
<comment type="caution">
    <text evidence="2">The sequence shown here is derived from an EMBL/GenBank/DDBJ whole genome shotgun (WGS) entry which is preliminary data.</text>
</comment>
<protein>
    <recommendedName>
        <fullName evidence="4">Reverse transcriptase domain-containing protein</fullName>
    </recommendedName>
</protein>
<gene>
    <name evidence="2" type="ORF">Cfor_21960</name>
</gene>
<dbReference type="InParanoid" id="A0A6L2Q2B0"/>
<dbReference type="PANTHER" id="PTHR35450:SF2">
    <property type="entry name" value="REVERSE TRANSCRIPTASE DOMAIN-CONTAINING PROTEIN"/>
    <property type="match status" value="1"/>
</dbReference>
<dbReference type="PANTHER" id="PTHR35450">
    <property type="entry name" value="REVERSE TRANSCRIPTASE DOMAIN-CONTAINING PROTEIN"/>
    <property type="match status" value="1"/>
</dbReference>
<feature type="compositionally biased region" description="Low complexity" evidence="1">
    <location>
        <begin position="225"/>
        <end position="239"/>
    </location>
</feature>
<keyword evidence="3" id="KW-1185">Reference proteome</keyword>
<feature type="region of interest" description="Disordered" evidence="1">
    <location>
        <begin position="100"/>
        <end position="276"/>
    </location>
</feature>
<evidence type="ECO:0008006" key="4">
    <source>
        <dbReference type="Google" id="ProtNLM"/>
    </source>
</evidence>
<evidence type="ECO:0000313" key="2">
    <source>
        <dbReference type="EMBL" id="GFG36027.1"/>
    </source>
</evidence>
<feature type="compositionally biased region" description="Polar residues" evidence="1">
    <location>
        <begin position="100"/>
        <end position="109"/>
    </location>
</feature>